<evidence type="ECO:0000313" key="2">
    <source>
        <dbReference type="Proteomes" id="UP001172457"/>
    </source>
</evidence>
<comment type="caution">
    <text evidence="1">The sequence shown here is derived from an EMBL/GenBank/DDBJ whole genome shotgun (WGS) entry which is preliminary data.</text>
</comment>
<reference evidence="1" key="1">
    <citation type="submission" date="2023-03" db="EMBL/GenBank/DDBJ databases">
        <title>Chromosome-scale reference genome and RAD-based genetic map of yellow starthistle (Centaurea solstitialis) reveal putative structural variation and QTLs associated with invader traits.</title>
        <authorList>
            <person name="Reatini B."/>
            <person name="Cang F.A."/>
            <person name="Jiang Q."/>
            <person name="Mckibben M.T.W."/>
            <person name="Barker M.S."/>
            <person name="Rieseberg L.H."/>
            <person name="Dlugosch K.M."/>
        </authorList>
    </citation>
    <scope>NUCLEOTIDE SEQUENCE</scope>
    <source>
        <strain evidence="1">CAN-66</strain>
        <tissue evidence="1">Leaf</tissue>
    </source>
</reference>
<protein>
    <submittedName>
        <fullName evidence="1">Uncharacterized protein</fullName>
    </submittedName>
</protein>
<dbReference type="AlphaFoldDB" id="A0AA38TH77"/>
<dbReference type="EMBL" id="JARYMX010000002">
    <property type="protein sequence ID" value="KAJ9560894.1"/>
    <property type="molecule type" value="Genomic_DNA"/>
</dbReference>
<keyword evidence="2" id="KW-1185">Reference proteome</keyword>
<sequence>MASAATALSPRDAFYDLKVSSSKTNHIFIIISFHSSSTTSRPLSAIQKELFDDICVCAYMYVNGMA</sequence>
<proteinExistence type="predicted"/>
<accession>A0AA38TH77</accession>
<gene>
    <name evidence="1" type="ORF">OSB04_006054</name>
</gene>
<dbReference type="Proteomes" id="UP001172457">
    <property type="component" value="Chromosome 2"/>
</dbReference>
<name>A0AA38TH77_9ASTR</name>
<organism evidence="1 2">
    <name type="scientific">Centaurea solstitialis</name>
    <name type="common">yellow star-thistle</name>
    <dbReference type="NCBI Taxonomy" id="347529"/>
    <lineage>
        <taxon>Eukaryota</taxon>
        <taxon>Viridiplantae</taxon>
        <taxon>Streptophyta</taxon>
        <taxon>Embryophyta</taxon>
        <taxon>Tracheophyta</taxon>
        <taxon>Spermatophyta</taxon>
        <taxon>Magnoliopsida</taxon>
        <taxon>eudicotyledons</taxon>
        <taxon>Gunneridae</taxon>
        <taxon>Pentapetalae</taxon>
        <taxon>asterids</taxon>
        <taxon>campanulids</taxon>
        <taxon>Asterales</taxon>
        <taxon>Asteraceae</taxon>
        <taxon>Carduoideae</taxon>
        <taxon>Cardueae</taxon>
        <taxon>Centaureinae</taxon>
        <taxon>Centaurea</taxon>
    </lineage>
</organism>
<evidence type="ECO:0000313" key="1">
    <source>
        <dbReference type="EMBL" id="KAJ9560894.1"/>
    </source>
</evidence>